<dbReference type="Proteomes" id="UP000032803">
    <property type="component" value="Chromosome I"/>
</dbReference>
<dbReference type="STRING" id="449.LHA_0253"/>
<feature type="transmembrane region" description="Helical" evidence="1">
    <location>
        <begin position="12"/>
        <end position="30"/>
    </location>
</feature>
<evidence type="ECO:0000256" key="1">
    <source>
        <dbReference type="SAM" id="Phobius"/>
    </source>
</evidence>
<dbReference type="KEGG" id="lha:LHA_0253"/>
<dbReference type="AlphaFoldDB" id="A0A0A8UKG6"/>
<evidence type="ECO:0000313" key="2">
    <source>
        <dbReference type="EMBL" id="CEK09365.1"/>
    </source>
</evidence>
<keyword evidence="1" id="KW-0812">Transmembrane</keyword>
<dbReference type="EMBL" id="LN681225">
    <property type="protein sequence ID" value="CEK09365.1"/>
    <property type="molecule type" value="Genomic_DNA"/>
</dbReference>
<keyword evidence="3" id="KW-1185">Reference proteome</keyword>
<name>A0A0A8UKG6_LEGHA</name>
<proteinExistence type="predicted"/>
<dbReference type="PATRIC" id="fig|449.7.peg.957"/>
<dbReference type="HOGENOM" id="CLU_1114726_0_0_6"/>
<keyword evidence="1" id="KW-0472">Membrane</keyword>
<reference evidence="3" key="1">
    <citation type="submission" date="2014-09" db="EMBL/GenBank/DDBJ databases">
        <authorList>
            <person name="Gomez-Valero L."/>
        </authorList>
    </citation>
    <scope>NUCLEOTIDE SEQUENCE [LARGE SCALE GENOMIC DNA]</scope>
    <source>
        <strain evidence="3">ATCC35250</strain>
    </source>
</reference>
<accession>A0A0A8UKG6</accession>
<dbReference type="RefSeq" id="WP_045104910.1">
    <property type="nucleotide sequence ID" value="NZ_LN681225.1"/>
</dbReference>
<organism evidence="2 3">
    <name type="scientific">Legionella hackeliae</name>
    <dbReference type="NCBI Taxonomy" id="449"/>
    <lineage>
        <taxon>Bacteria</taxon>
        <taxon>Pseudomonadati</taxon>
        <taxon>Pseudomonadota</taxon>
        <taxon>Gammaproteobacteria</taxon>
        <taxon>Legionellales</taxon>
        <taxon>Legionellaceae</taxon>
        <taxon>Legionella</taxon>
    </lineage>
</organism>
<protein>
    <submittedName>
        <fullName evidence="2">Uncharacterized protein</fullName>
    </submittedName>
</protein>
<dbReference type="OrthoDB" id="9911263at2"/>
<gene>
    <name evidence="2" type="ORF">LHA_0253</name>
</gene>
<evidence type="ECO:0000313" key="3">
    <source>
        <dbReference type="Proteomes" id="UP000032803"/>
    </source>
</evidence>
<keyword evidence="1" id="KW-1133">Transmembrane helix</keyword>
<sequence>MPRNTNATFDRNFFFMLQVLIFLNILMLKVEASKSSSQKKEYKGYFKNPGKSDYLITSDSRCKKDDFMEEVIKNTDEGGCGASERDRDINNVFGSKTCGGTFSSTYITNYGSDDAFFDDCLCALLDKVSDSCNEETLETIGIILGVVCVGAVLGCTGFACYKADIPDKVADRYNALKNSVSSLIERVRGVEIPNISNLENGQALPETNNSSSLARNREAFFNTLQKIKSHLMCQATHQETELNEISPPQ</sequence>